<reference evidence="7 8" key="1">
    <citation type="journal article" date="2015" name="Genome Announc.">
        <title>Complete Genome Sequencing of Protease-Producing Novel Arthrobacter sp. Strain IHBB 11108 Using PacBio Single-Molecule Real-Time Sequencing Technology.</title>
        <authorList>
            <person name="Kiran S."/>
            <person name="Swarnkar M.K."/>
            <person name="Pal M."/>
            <person name="Thakur R."/>
            <person name="Tewari R."/>
            <person name="Singh A.K."/>
            <person name="Gulati A."/>
        </authorList>
    </citation>
    <scope>NUCLEOTIDE SEQUENCE [LARGE SCALE GENOMIC DNA]</scope>
    <source>
        <strain evidence="7 8">IHBB 11108</strain>
    </source>
</reference>
<dbReference type="HOGENOM" id="CLU_004785_2_0_11"/>
<evidence type="ECO:0000256" key="1">
    <source>
        <dbReference type="ARBA" id="ARBA00006930"/>
    </source>
</evidence>
<feature type="region of interest" description="Disordered" evidence="5">
    <location>
        <begin position="226"/>
        <end position="256"/>
    </location>
</feature>
<dbReference type="RefSeq" id="WP_045074599.1">
    <property type="nucleotide sequence ID" value="NZ_CP011005.1"/>
</dbReference>
<dbReference type="InterPro" id="IPR038729">
    <property type="entry name" value="Rad50/SbcC_AAA"/>
</dbReference>
<gene>
    <name evidence="7" type="ORF">UM93_06925</name>
</gene>
<dbReference type="Pfam" id="PF13558">
    <property type="entry name" value="SbcC_Walker_B"/>
    <property type="match status" value="1"/>
</dbReference>
<keyword evidence="4" id="KW-0175">Coiled coil</keyword>
<protein>
    <recommendedName>
        <fullName evidence="3">Nuclease SbcCD subunit C</fullName>
    </recommendedName>
</protein>
<dbReference type="KEGG" id="ari:UM93_06925"/>
<sequence length="1022" mass="111844">MRVHRLEVQAFGPFADRQKVDFDQLGEQGLFLLNGATGAGKTSVLDAICFALYGSVPGARQDGHRLRSDHAPIDLEPLVILEFSVADRQFLVERSPAWQRPAKRGKSTVTEQARTLLQEKVEGSWQPMTSRSQEAGGEISALLGMNREQFTKVVMLAQGEFAAFLRAQVKERKELLQKLFSTDRFQAVEEQLAATATSLASEVAEQDAALAAILQQAREQLRRFLPRSEEAHPAVATAESEERTEPAEPRLAQHEATEEADFVEILSLAEQAQVDSLTALQRAESEELSSQLELQKAEQLSLRHSALAAAETVKAAVQAQSMDRAAAQAAFELHHLAEGFGSEIERLRQASRDQLLAANTMERLRSELPAEFASSDSADWQAAARQLARESSVAEAMLPEQQLVDDQRTELQQTRGELLDQQQKVEQLGGRLSELLAQQNEVSSEAAAAEKAASQAELREQQLTNSAEKLKAFQQRERLAESFRDLDEQLQEAKAAQLEAKEQWLKLLQARLEHAAAELAAKLSPGEACPVCGALEHPRPASNGDEVRGSERLEEQAMAQQEERQQLVEILTERHAALRAELAASAAQAGESSLEVLTEQHQHNLAAQQAATAAAELSDQLKLTMLELVAEHGELSITLQESETRVHQLSAKASTLEASIAERSAKIAEQLGSDSTLQSKIRRLTEQERLLLEAATADGVLAQRSQEANTAQRLLDDKLAGTVFDSAEAVSAALLSAERLAELQQRLSHYQEEAIRAEQAWQSAEVQAALQERAEQITPPSEELLGQLGVAREEAAREVRTTALQSALASQLFATVTESASRYTILDEQLRPLRERSQMLTALAETARGLGHNDYKMPLSAYVLAARLEQVAAAATERLLTMSDGRYSLEYSDALAGRSRKSGLGLEVIDGWTDQRRDTSTLSGGESFMASLALALGLADVVQQESGGLQIETLFVDEGFGSLDEQALDQVMTSLENLRDSGRVVGLVSHVAEMKLRIPQQLQVIKGRAGSTLTTKVLDELE</sequence>
<evidence type="ECO:0000256" key="2">
    <source>
        <dbReference type="ARBA" id="ARBA00011322"/>
    </source>
</evidence>
<dbReference type="SUPFAM" id="SSF52540">
    <property type="entry name" value="P-loop containing nucleoside triphosphate hydrolases"/>
    <property type="match status" value="1"/>
</dbReference>
<evidence type="ECO:0000313" key="7">
    <source>
        <dbReference type="EMBL" id="AJT41316.1"/>
    </source>
</evidence>
<comment type="subunit">
    <text evidence="2">Heterodimer of SbcC and SbcD.</text>
</comment>
<feature type="coiled-coil region" evidence="4">
    <location>
        <begin position="733"/>
        <end position="760"/>
    </location>
</feature>
<feature type="domain" description="Rad50/SbcC-type AAA" evidence="6">
    <location>
        <begin position="5"/>
        <end position="216"/>
    </location>
</feature>
<dbReference type="STRING" id="1618207.UM93_06925"/>
<evidence type="ECO:0000256" key="3">
    <source>
        <dbReference type="ARBA" id="ARBA00013368"/>
    </source>
</evidence>
<keyword evidence="8" id="KW-1185">Reference proteome</keyword>
<dbReference type="PANTHER" id="PTHR32114:SF2">
    <property type="entry name" value="ABC TRANSPORTER ABCH.3"/>
    <property type="match status" value="1"/>
</dbReference>
<comment type="similarity">
    <text evidence="1">Belongs to the SMC family. SbcC subfamily.</text>
</comment>
<dbReference type="PANTHER" id="PTHR32114">
    <property type="entry name" value="ABC TRANSPORTER ABCH.3"/>
    <property type="match status" value="1"/>
</dbReference>
<organism evidence="7 8">
    <name type="scientific">Psychromicrobium lacuslunae</name>
    <dbReference type="NCBI Taxonomy" id="1618207"/>
    <lineage>
        <taxon>Bacteria</taxon>
        <taxon>Bacillati</taxon>
        <taxon>Actinomycetota</taxon>
        <taxon>Actinomycetes</taxon>
        <taxon>Micrococcales</taxon>
        <taxon>Micrococcaceae</taxon>
        <taxon>Psychromicrobium</taxon>
    </lineage>
</organism>
<dbReference type="Gene3D" id="3.40.50.300">
    <property type="entry name" value="P-loop containing nucleotide triphosphate hydrolases"/>
    <property type="match status" value="2"/>
</dbReference>
<dbReference type="Proteomes" id="UP000061839">
    <property type="component" value="Chromosome"/>
</dbReference>
<feature type="coiled-coil region" evidence="4">
    <location>
        <begin position="404"/>
        <end position="503"/>
    </location>
</feature>
<evidence type="ECO:0000259" key="6">
    <source>
        <dbReference type="Pfam" id="PF13476"/>
    </source>
</evidence>
<proteinExistence type="inferred from homology"/>
<dbReference type="GO" id="GO:0006302">
    <property type="term" value="P:double-strand break repair"/>
    <property type="evidence" value="ECO:0007669"/>
    <property type="project" value="InterPro"/>
</dbReference>
<evidence type="ECO:0000256" key="5">
    <source>
        <dbReference type="SAM" id="MobiDB-lite"/>
    </source>
</evidence>
<accession>A0A0D4BYX4</accession>
<dbReference type="PATRIC" id="fig|1618207.4.peg.1404"/>
<dbReference type="AlphaFoldDB" id="A0A0D4BYX4"/>
<feature type="compositionally biased region" description="Basic and acidic residues" evidence="5">
    <location>
        <begin position="240"/>
        <end position="256"/>
    </location>
</feature>
<name>A0A0D4BYX4_9MICC</name>
<evidence type="ECO:0000256" key="4">
    <source>
        <dbReference type="SAM" id="Coils"/>
    </source>
</evidence>
<dbReference type="OrthoDB" id="9795626at2"/>
<evidence type="ECO:0000313" key="8">
    <source>
        <dbReference type="Proteomes" id="UP000061839"/>
    </source>
</evidence>
<dbReference type="InterPro" id="IPR027417">
    <property type="entry name" value="P-loop_NTPase"/>
</dbReference>
<dbReference type="Pfam" id="PF13476">
    <property type="entry name" value="AAA_23"/>
    <property type="match status" value="1"/>
</dbReference>
<dbReference type="GO" id="GO:0016887">
    <property type="term" value="F:ATP hydrolysis activity"/>
    <property type="evidence" value="ECO:0007669"/>
    <property type="project" value="InterPro"/>
</dbReference>
<dbReference type="EMBL" id="CP011005">
    <property type="protein sequence ID" value="AJT41316.1"/>
    <property type="molecule type" value="Genomic_DNA"/>
</dbReference>